<dbReference type="SUPFAM" id="SSF52833">
    <property type="entry name" value="Thioredoxin-like"/>
    <property type="match status" value="1"/>
</dbReference>
<evidence type="ECO:0000313" key="4">
    <source>
        <dbReference type="Proteomes" id="UP000284868"/>
    </source>
</evidence>
<dbReference type="InterPro" id="IPR036249">
    <property type="entry name" value="Thioredoxin-like_sf"/>
</dbReference>
<protein>
    <submittedName>
        <fullName evidence="3">Thioredoxin family protein</fullName>
    </submittedName>
</protein>
<accession>A0A415PAM4</accession>
<keyword evidence="1" id="KW-0732">Signal</keyword>
<organism evidence="3 4">
    <name type="scientific">Amedibacillus dolichus</name>
    <dbReference type="NCBI Taxonomy" id="31971"/>
    <lineage>
        <taxon>Bacteria</taxon>
        <taxon>Bacillati</taxon>
        <taxon>Bacillota</taxon>
        <taxon>Erysipelotrichia</taxon>
        <taxon>Erysipelotrichales</taxon>
        <taxon>Erysipelotrichaceae</taxon>
        <taxon>Amedibacillus</taxon>
    </lineage>
</organism>
<dbReference type="Proteomes" id="UP000753219">
    <property type="component" value="Unassembled WGS sequence"/>
</dbReference>
<dbReference type="EMBL" id="QRPK01000033">
    <property type="protein sequence ID" value="RHM09794.1"/>
    <property type="molecule type" value="Genomic_DNA"/>
</dbReference>
<dbReference type="Proteomes" id="UP000284868">
    <property type="component" value="Unassembled WGS sequence"/>
</dbReference>
<dbReference type="EMBL" id="JAGZMZ010000042">
    <property type="protein sequence ID" value="MBS4885067.1"/>
    <property type="molecule type" value="Genomic_DNA"/>
</dbReference>
<keyword evidence="4" id="KW-1185">Reference proteome</keyword>
<name>A0A415PAM4_9FIRM</name>
<gene>
    <name evidence="3" type="ORF">DWZ83_06825</name>
    <name evidence="2" type="ORF">KHZ85_09985</name>
</gene>
<sequence>MKKIMIVCLSVFLLCACSGNTATKKPVELSAQNVIDKLADKKQNSFLLYLTTEDCYTCDEYEKVVNELLKEDPFDIYYVSIDLNEDDAKVVAALNELNITIGNFTELPMTFYFYQGALLPENKKAGYIEKDDYREWLKGLHLMK</sequence>
<dbReference type="Gene3D" id="3.40.30.10">
    <property type="entry name" value="Glutaredoxin"/>
    <property type="match status" value="1"/>
</dbReference>
<comment type="caution">
    <text evidence="3">The sequence shown here is derived from an EMBL/GenBank/DDBJ whole genome shotgun (WGS) entry which is preliminary data.</text>
</comment>
<dbReference type="RefSeq" id="WP_004801006.1">
    <property type="nucleotide sequence ID" value="NZ_CABKNA010000001.1"/>
</dbReference>
<evidence type="ECO:0000313" key="3">
    <source>
        <dbReference type="EMBL" id="RHM09794.1"/>
    </source>
</evidence>
<evidence type="ECO:0000256" key="1">
    <source>
        <dbReference type="SAM" id="SignalP"/>
    </source>
</evidence>
<dbReference type="OrthoDB" id="1653645at2"/>
<dbReference type="PROSITE" id="PS51257">
    <property type="entry name" value="PROKAR_LIPOPROTEIN"/>
    <property type="match status" value="1"/>
</dbReference>
<evidence type="ECO:0000313" key="2">
    <source>
        <dbReference type="EMBL" id="MBS4885067.1"/>
    </source>
</evidence>
<reference evidence="2" key="2">
    <citation type="submission" date="2021-02" db="EMBL/GenBank/DDBJ databases">
        <title>Infant gut strain persistence is associated with maternal origin, phylogeny, and functional potential including surface adhesion and iron acquisition.</title>
        <authorList>
            <person name="Lou Y.C."/>
        </authorList>
    </citation>
    <scope>NUCLEOTIDE SEQUENCE</scope>
    <source>
        <strain evidence="2">L3_108_103G1_dasL3_108_103G1_concoct_2</strain>
    </source>
</reference>
<feature type="chain" id="PRO_5041812796" evidence="1">
    <location>
        <begin position="22"/>
        <end position="144"/>
    </location>
</feature>
<reference evidence="3 4" key="1">
    <citation type="submission" date="2018-08" db="EMBL/GenBank/DDBJ databases">
        <title>A genome reference for cultivated species of the human gut microbiota.</title>
        <authorList>
            <person name="Zou Y."/>
            <person name="Xue W."/>
            <person name="Luo G."/>
        </authorList>
    </citation>
    <scope>NUCLEOTIDE SEQUENCE [LARGE SCALE GENOMIC DNA]</scope>
    <source>
        <strain evidence="3 4">AF35-6BH</strain>
    </source>
</reference>
<dbReference type="GeneID" id="92794413"/>
<proteinExistence type="predicted"/>
<feature type="signal peptide" evidence="1">
    <location>
        <begin position="1"/>
        <end position="21"/>
    </location>
</feature>
<dbReference type="AlphaFoldDB" id="A0A415PAM4"/>